<organism evidence="3 4">
    <name type="scientific">Cirrhinus molitorella</name>
    <name type="common">mud carp</name>
    <dbReference type="NCBI Taxonomy" id="172907"/>
    <lineage>
        <taxon>Eukaryota</taxon>
        <taxon>Metazoa</taxon>
        <taxon>Chordata</taxon>
        <taxon>Craniata</taxon>
        <taxon>Vertebrata</taxon>
        <taxon>Euteleostomi</taxon>
        <taxon>Actinopterygii</taxon>
        <taxon>Neopterygii</taxon>
        <taxon>Teleostei</taxon>
        <taxon>Ostariophysi</taxon>
        <taxon>Cypriniformes</taxon>
        <taxon>Cyprinidae</taxon>
        <taxon>Labeoninae</taxon>
        <taxon>Labeonini</taxon>
        <taxon>Cirrhinus</taxon>
    </lineage>
</organism>
<evidence type="ECO:0000313" key="3">
    <source>
        <dbReference type="EMBL" id="KAL1279287.1"/>
    </source>
</evidence>
<accession>A0ABR3NQG2</accession>
<reference evidence="3 4" key="1">
    <citation type="submission" date="2023-09" db="EMBL/GenBank/DDBJ databases">
        <authorList>
            <person name="Wang M."/>
        </authorList>
    </citation>
    <scope>NUCLEOTIDE SEQUENCE [LARGE SCALE GENOMIC DNA]</scope>
    <source>
        <strain evidence="3">GT-2023</strain>
        <tissue evidence="3">Liver</tissue>
    </source>
</reference>
<evidence type="ECO:0000313" key="4">
    <source>
        <dbReference type="Proteomes" id="UP001558613"/>
    </source>
</evidence>
<comment type="caution">
    <text evidence="3">The sequence shown here is derived from an EMBL/GenBank/DDBJ whole genome shotgun (WGS) entry which is preliminary data.</text>
</comment>
<feature type="transmembrane region" description="Helical" evidence="2">
    <location>
        <begin position="224"/>
        <end position="244"/>
    </location>
</feature>
<name>A0ABR3NQG2_9TELE</name>
<gene>
    <name evidence="3" type="ORF">QQF64_025960</name>
</gene>
<evidence type="ECO:0000256" key="1">
    <source>
        <dbReference type="SAM" id="MobiDB-lite"/>
    </source>
</evidence>
<keyword evidence="2" id="KW-1133">Transmembrane helix</keyword>
<keyword evidence="2" id="KW-0812">Transmembrane</keyword>
<protein>
    <submittedName>
        <fullName evidence="3">Uncharacterized protein</fullName>
    </submittedName>
</protein>
<sequence>MNNVTVTCGEIQTDGGFEFKLPSDLLNQTLSVDCEQSWYLQDGHLIADPSDPQTLIDPVMTVKSDRLVTSYCVNLKHEIICDSTDGLHFSREIMFRVRNETAATPNSVTNNESESIRSESGTTNSSSTPEMSAISSSSPVDPMIRILLMGRRRIRYKNGRLIDPSDPQKLMDPVISVSSDRLVTSYCVDELHHEIICHSDGFRYQTIFRDSISGPPQTPESNQIWWISVLIFIVLLVLICFLLWKRIFRDPETGVQMKLGSAFISSLLSSPAFTKDPFKDGHLIADPSDPQRLIDPATSVKYDRLFTSYCVNLNHEIICDSPDGSHYSHEIMFRVTNETNSIGPMQTPASHVVGGEHKMSLKTGILNLLFK</sequence>
<dbReference type="EMBL" id="JAYMGO010000003">
    <property type="protein sequence ID" value="KAL1279287.1"/>
    <property type="molecule type" value="Genomic_DNA"/>
</dbReference>
<evidence type="ECO:0000256" key="2">
    <source>
        <dbReference type="SAM" id="Phobius"/>
    </source>
</evidence>
<proteinExistence type="predicted"/>
<feature type="region of interest" description="Disordered" evidence="1">
    <location>
        <begin position="104"/>
        <end position="138"/>
    </location>
</feature>
<keyword evidence="2" id="KW-0472">Membrane</keyword>
<dbReference type="Proteomes" id="UP001558613">
    <property type="component" value="Unassembled WGS sequence"/>
</dbReference>
<keyword evidence="4" id="KW-1185">Reference proteome</keyword>